<sequence>MKNLTFPKFCSYNVIKPLVCCPDCQIVQESHFDFSFLINSYANASEECLEQFYRKIPCNKFPEFSNLDASIMCYKNPKMLETVIAGGYDAKRNEYPHMALIGYGDDPSSADWMCGGSVISDRYILSAAHCISSPALGEIKYAALGILKRTDHPDLWQTYDVVKIIGHPKYQPPSKYHDIALLATGAKIRFNREVLPACLHRGSDMPQVATATGWGAMGHRKQLAEMLQVVDINRFSDAECMAAYPVHRHLKNGYDKDTQVCYGDEEQINDTCEGDSGGPLQVKTEEGSSKKCLYTIIGVTSYGRACGYVGSSGMYTRVSHYVPWIESITGPLL</sequence>
<gene>
    <name evidence="9" type="ORF">PYW07_013098</name>
</gene>
<dbReference type="GO" id="GO:0006508">
    <property type="term" value="P:proteolysis"/>
    <property type="evidence" value="ECO:0007669"/>
    <property type="project" value="UniProtKB-KW"/>
</dbReference>
<dbReference type="CDD" id="cd00190">
    <property type="entry name" value="Tryp_SPc"/>
    <property type="match status" value="1"/>
</dbReference>
<dbReference type="PANTHER" id="PTHR24258">
    <property type="entry name" value="SERINE PROTEASE-RELATED"/>
    <property type="match status" value="1"/>
</dbReference>
<dbReference type="GO" id="GO:0004252">
    <property type="term" value="F:serine-type endopeptidase activity"/>
    <property type="evidence" value="ECO:0007669"/>
    <property type="project" value="InterPro"/>
</dbReference>
<dbReference type="Pfam" id="PF00089">
    <property type="entry name" value="Trypsin"/>
    <property type="match status" value="1"/>
</dbReference>
<evidence type="ECO:0000313" key="9">
    <source>
        <dbReference type="EMBL" id="KAJ8703804.1"/>
    </source>
</evidence>
<evidence type="ECO:0000256" key="2">
    <source>
        <dbReference type="ARBA" id="ARBA00022656"/>
    </source>
</evidence>
<dbReference type="PRINTS" id="PR00722">
    <property type="entry name" value="CHYMOTRYPSIN"/>
</dbReference>
<dbReference type="InterPro" id="IPR043504">
    <property type="entry name" value="Peptidase_S1_PA_chymotrypsin"/>
</dbReference>
<keyword evidence="7" id="KW-0720">Serine protease</keyword>
<dbReference type="GO" id="GO:0005576">
    <property type="term" value="C:extracellular region"/>
    <property type="evidence" value="ECO:0007669"/>
    <property type="project" value="UniProtKB-SubCell"/>
</dbReference>
<evidence type="ECO:0000259" key="8">
    <source>
        <dbReference type="PROSITE" id="PS50240"/>
    </source>
</evidence>
<dbReference type="PROSITE" id="PS50240">
    <property type="entry name" value="TRYPSIN_DOM"/>
    <property type="match status" value="1"/>
</dbReference>
<evidence type="ECO:0000256" key="3">
    <source>
        <dbReference type="ARBA" id="ARBA00023157"/>
    </source>
</evidence>
<reference evidence="9" key="1">
    <citation type="submission" date="2023-03" db="EMBL/GenBank/DDBJ databases">
        <title>Chromosome-level genomes of two armyworms, Mythimna separata and Mythimna loreyi, provide insights into the biosynthesis and reception of sex pheromones.</title>
        <authorList>
            <person name="Zhao H."/>
        </authorList>
    </citation>
    <scope>NUCLEOTIDE SEQUENCE</scope>
    <source>
        <strain evidence="9">BeijingLab</strain>
        <tissue evidence="9">Pupa</tissue>
    </source>
</reference>
<evidence type="ECO:0000256" key="4">
    <source>
        <dbReference type="ARBA" id="ARBA00023240"/>
    </source>
</evidence>
<dbReference type="InterPro" id="IPR001254">
    <property type="entry name" value="Trypsin_dom"/>
</dbReference>
<keyword evidence="3" id="KW-1015">Disulfide bond</keyword>
<dbReference type="EMBL" id="JARGEI010000032">
    <property type="protein sequence ID" value="KAJ8703804.1"/>
    <property type="molecule type" value="Genomic_DNA"/>
</dbReference>
<dbReference type="InterPro" id="IPR033116">
    <property type="entry name" value="TRYPSIN_SER"/>
</dbReference>
<evidence type="ECO:0000256" key="5">
    <source>
        <dbReference type="ARBA" id="ARBA00055534"/>
    </source>
</evidence>
<dbReference type="Proteomes" id="UP001231518">
    <property type="component" value="Chromosome 31"/>
</dbReference>
<keyword evidence="2" id="KW-0800">Toxin</keyword>
<dbReference type="GO" id="GO:0090729">
    <property type="term" value="F:toxin activity"/>
    <property type="evidence" value="ECO:0007669"/>
    <property type="project" value="UniProtKB-KW"/>
</dbReference>
<dbReference type="InterPro" id="IPR001314">
    <property type="entry name" value="Peptidase_S1A"/>
</dbReference>
<dbReference type="PROSITE" id="PS00135">
    <property type="entry name" value="TRYPSIN_SER"/>
    <property type="match status" value="1"/>
</dbReference>
<keyword evidence="7" id="KW-0378">Hydrolase</keyword>
<accession>A0AAD7Y5Y8</accession>
<dbReference type="FunFam" id="2.40.10.10:FF:000068">
    <property type="entry name" value="transmembrane protease serine 2"/>
    <property type="match status" value="1"/>
</dbReference>
<dbReference type="Gene3D" id="2.40.10.10">
    <property type="entry name" value="Trypsin-like serine proteases"/>
    <property type="match status" value="1"/>
</dbReference>
<protein>
    <recommendedName>
        <fullName evidence="8">Peptidase S1 domain-containing protein</fullName>
    </recommendedName>
</protein>
<dbReference type="SUPFAM" id="SSF50494">
    <property type="entry name" value="Trypsin-like serine proteases"/>
    <property type="match status" value="1"/>
</dbReference>
<evidence type="ECO:0000313" key="10">
    <source>
        <dbReference type="Proteomes" id="UP001231518"/>
    </source>
</evidence>
<keyword evidence="10" id="KW-1185">Reference proteome</keyword>
<organism evidence="9 10">
    <name type="scientific">Mythimna separata</name>
    <name type="common">Oriental armyworm</name>
    <name type="synonym">Pseudaletia separata</name>
    <dbReference type="NCBI Taxonomy" id="271217"/>
    <lineage>
        <taxon>Eukaryota</taxon>
        <taxon>Metazoa</taxon>
        <taxon>Ecdysozoa</taxon>
        <taxon>Arthropoda</taxon>
        <taxon>Hexapoda</taxon>
        <taxon>Insecta</taxon>
        <taxon>Pterygota</taxon>
        <taxon>Neoptera</taxon>
        <taxon>Endopterygota</taxon>
        <taxon>Lepidoptera</taxon>
        <taxon>Glossata</taxon>
        <taxon>Ditrysia</taxon>
        <taxon>Noctuoidea</taxon>
        <taxon>Noctuidae</taxon>
        <taxon>Noctuinae</taxon>
        <taxon>Hadenini</taxon>
        <taxon>Mythimna</taxon>
    </lineage>
</organism>
<dbReference type="InterPro" id="IPR018114">
    <property type="entry name" value="TRYPSIN_HIS"/>
</dbReference>
<proteinExistence type="predicted"/>
<dbReference type="PANTHER" id="PTHR24258:SF136">
    <property type="entry name" value="GH06673P-RELATED"/>
    <property type="match status" value="1"/>
</dbReference>
<evidence type="ECO:0000256" key="1">
    <source>
        <dbReference type="ARBA" id="ARBA00004239"/>
    </source>
</evidence>
<evidence type="ECO:0000256" key="7">
    <source>
        <dbReference type="RuleBase" id="RU363034"/>
    </source>
</evidence>
<keyword evidence="4" id="KW-1199">Hemostasis impairing toxin</keyword>
<dbReference type="PROSITE" id="PS00134">
    <property type="entry name" value="TRYPSIN_HIS"/>
    <property type="match status" value="1"/>
</dbReference>
<dbReference type="AlphaFoldDB" id="A0AAD7Y5Y8"/>
<comment type="function">
    <text evidence="5">Fibrinolytic activity; shows preferential cleavage of Arg-Gly bonds in all three fibrinogen chains. Contact with the caterpillars causes severe bleeding, due the anticoagulant effect of the protein.</text>
</comment>
<comment type="caution">
    <text evidence="9">The sequence shown here is derived from an EMBL/GenBank/DDBJ whole genome shotgun (WGS) entry which is preliminary data.</text>
</comment>
<feature type="domain" description="Peptidase S1" evidence="8">
    <location>
        <begin position="84"/>
        <end position="330"/>
    </location>
</feature>
<evidence type="ECO:0000256" key="6">
    <source>
        <dbReference type="ARBA" id="ARBA00084094"/>
    </source>
</evidence>
<keyword evidence="7" id="KW-0645">Protease</keyword>
<dbReference type="SMART" id="SM00020">
    <property type="entry name" value="Tryp_SPc"/>
    <property type="match status" value="1"/>
</dbReference>
<comment type="subcellular location">
    <subcellularLocation>
        <location evidence="1">Secreted</location>
        <location evidence="1">Extracellular space</location>
    </subcellularLocation>
</comment>
<dbReference type="InterPro" id="IPR009003">
    <property type="entry name" value="Peptidase_S1_PA"/>
</dbReference>
<keyword evidence="6" id="KW-1205">Fibrinolytic toxin</keyword>
<name>A0AAD7Y5Y8_MYTSE</name>